<reference evidence="4" key="1">
    <citation type="submission" date="2021-12" db="EMBL/GenBank/DDBJ databases">
        <title>Black yeast isolated from Biological Soil Crust.</title>
        <authorList>
            <person name="Kurbessoian T."/>
        </authorList>
    </citation>
    <scope>NUCLEOTIDE SEQUENCE</scope>
    <source>
        <strain evidence="4">CCFEE 5208</strain>
    </source>
</reference>
<organism evidence="4 5">
    <name type="scientific">Friedmanniomyces endolithicus</name>
    <dbReference type="NCBI Taxonomy" id="329885"/>
    <lineage>
        <taxon>Eukaryota</taxon>
        <taxon>Fungi</taxon>
        <taxon>Dikarya</taxon>
        <taxon>Ascomycota</taxon>
        <taxon>Pezizomycotina</taxon>
        <taxon>Dothideomycetes</taxon>
        <taxon>Dothideomycetidae</taxon>
        <taxon>Mycosphaerellales</taxon>
        <taxon>Teratosphaeriaceae</taxon>
        <taxon>Friedmanniomyces</taxon>
    </lineage>
</organism>
<dbReference type="AlphaFoldDB" id="A0AAN6FFR7"/>
<feature type="region of interest" description="Disordered" evidence="3">
    <location>
        <begin position="986"/>
        <end position="1057"/>
    </location>
</feature>
<comment type="caution">
    <text evidence="4">The sequence shown here is derived from an EMBL/GenBank/DDBJ whole genome shotgun (WGS) entry which is preliminary data.</text>
</comment>
<evidence type="ECO:0000313" key="5">
    <source>
        <dbReference type="Proteomes" id="UP001168146"/>
    </source>
</evidence>
<feature type="compositionally biased region" description="Polar residues" evidence="3">
    <location>
        <begin position="986"/>
        <end position="996"/>
    </location>
</feature>
<dbReference type="Gene3D" id="3.30.710.10">
    <property type="entry name" value="Potassium Channel Kv1.1, Chain A"/>
    <property type="match status" value="1"/>
</dbReference>
<feature type="compositionally biased region" description="Basic residues" evidence="3">
    <location>
        <begin position="50"/>
        <end position="60"/>
    </location>
</feature>
<dbReference type="GO" id="GO:0005829">
    <property type="term" value="C:cytosol"/>
    <property type="evidence" value="ECO:0007669"/>
    <property type="project" value="TreeGrafter"/>
</dbReference>
<dbReference type="GO" id="GO:0045454">
    <property type="term" value="P:cell redox homeostasis"/>
    <property type="evidence" value="ECO:0007669"/>
    <property type="project" value="TreeGrafter"/>
</dbReference>
<keyword evidence="1" id="KW-0880">Kelch repeat</keyword>
<feature type="compositionally biased region" description="Polar residues" evidence="3">
    <location>
        <begin position="84"/>
        <end position="94"/>
    </location>
</feature>
<feature type="region of interest" description="Disordered" evidence="3">
    <location>
        <begin position="151"/>
        <end position="180"/>
    </location>
</feature>
<dbReference type="InterPro" id="IPR015915">
    <property type="entry name" value="Kelch-typ_b-propeller"/>
</dbReference>
<dbReference type="SUPFAM" id="SSF117281">
    <property type="entry name" value="Kelch motif"/>
    <property type="match status" value="1"/>
</dbReference>
<proteinExistence type="predicted"/>
<feature type="region of interest" description="Disordered" evidence="3">
    <location>
        <begin position="223"/>
        <end position="268"/>
    </location>
</feature>
<feature type="compositionally biased region" description="Polar residues" evidence="3">
    <location>
        <begin position="233"/>
        <end position="263"/>
    </location>
</feature>
<feature type="compositionally biased region" description="Low complexity" evidence="3">
    <location>
        <begin position="1041"/>
        <end position="1054"/>
    </location>
</feature>
<keyword evidence="2" id="KW-0677">Repeat</keyword>
<dbReference type="PANTHER" id="PTHR43503">
    <property type="entry name" value="MCG48959-RELATED"/>
    <property type="match status" value="1"/>
</dbReference>
<dbReference type="EMBL" id="JASUXU010000049">
    <property type="protein sequence ID" value="KAK0316059.1"/>
    <property type="molecule type" value="Genomic_DNA"/>
</dbReference>
<evidence type="ECO:0000256" key="2">
    <source>
        <dbReference type="ARBA" id="ARBA00022737"/>
    </source>
</evidence>
<gene>
    <name evidence="4" type="ORF">LTR82_012352</name>
</gene>
<feature type="compositionally biased region" description="Gly residues" evidence="3">
    <location>
        <begin position="1096"/>
        <end position="1110"/>
    </location>
</feature>
<protein>
    <recommendedName>
        <fullName evidence="6">BTB domain-containing protein</fullName>
    </recommendedName>
</protein>
<feature type="region of interest" description="Disordered" evidence="3">
    <location>
        <begin position="282"/>
        <end position="327"/>
    </location>
</feature>
<dbReference type="Gene3D" id="2.120.10.80">
    <property type="entry name" value="Kelch-type beta propeller"/>
    <property type="match status" value="1"/>
</dbReference>
<feature type="compositionally biased region" description="Polar residues" evidence="3">
    <location>
        <begin position="32"/>
        <end position="49"/>
    </location>
</feature>
<dbReference type="PANTHER" id="PTHR43503:SF2">
    <property type="entry name" value="NEGATIVE REGULATOR OF SPORULATION MDS3-RELATED"/>
    <property type="match status" value="1"/>
</dbReference>
<feature type="region of interest" description="Disordered" evidence="3">
    <location>
        <begin position="1"/>
        <end position="128"/>
    </location>
</feature>
<accession>A0AAN6FFR7</accession>
<feature type="compositionally biased region" description="Low complexity" evidence="3">
    <location>
        <begin position="1"/>
        <end position="15"/>
    </location>
</feature>
<evidence type="ECO:0000256" key="1">
    <source>
        <dbReference type="ARBA" id="ARBA00022441"/>
    </source>
</evidence>
<feature type="region of interest" description="Disordered" evidence="3">
    <location>
        <begin position="1090"/>
        <end position="1110"/>
    </location>
</feature>
<evidence type="ECO:0008006" key="6">
    <source>
        <dbReference type="Google" id="ProtNLM"/>
    </source>
</evidence>
<sequence>MFSFGPASSSYAPGSANQGDLTLTDKARGTSRKTLPTSSAPASKQSSPTKKWKPAKKHAKSLSAKALAANKRFRSESVPGIAASAQSEPSNSRPSPGPASRCHSPPAEVFELSETSPRGSSTTRPKHIPILIPQYAPIVREQSEARSGSFCTLYSSTSDSPATTHRPSFPSPEETSGVDKGKARHVEIKIPTWAQPVLKQSNIPPRLALTHSTFIDPFADITALSPPDMSRPTPDSSRTNTMDSTVSPFSPTQLYASHSNSGSRAYLPSANGSQASLVGMRAEYESASEAESTHDERSHTPSQAAGVSPRPGHGSGQTTPSSSSTANLSGLVCNVHRTTGKEPPALVGATTVILGDKLYVFGGRRLSRTKPQLTANLYELDLIRRHWPKLDVTGDIPPPRYFHSMCPLGDSKLVCYGGMSPAPAPESGSEGQSEVIVMSDIHMYDVRTQTWMKISTAESPQGRYAHCAAILPSSAVFASSNAPMSAVHHNPSGSNPNQGTLGVNIDGTGGAEMVVVGGQDSANHYIEQVSIFNLRSLKWTGTTGMGRSCGAYRSVVTPLISMSASQIGAGPHANGDVEDEDDEPATIGSGAPMLIYSNYNFLDVKLELQVRLADGTLTEKPMSSGVSPPGLRFPNGGIIDHHFVVSGTFLTSSKQEYALWALDLRTLTWSRIDAGGSIFGQGSWNRGVLWSRRNSFVILGNRKRSLVDDYNNRRINFSNICIVELEAFGLYDNARRVEPASGFVSASAALPDANNDLSACGRQLSYAAEELGALSLAIRELADMDLLANDGTTISVNSRLIARRWGQHFTNLLRESQVMAAETDTATLRPSIASHASRNSSITITPSVTSGATTLTNNTTATLPDTHSAPPPTRPRLFYLPHTAPTLHALLHYLYTSTLPSPPSPLATPQILCSLLQLARPYKIDGLLEAVVERLHESLDGRNAAAIFNAAAMAAGGGESVHFAHGSGAGRDGAILPRGVSLSNLDAAGSNSSLRGGTSLRVDTEMANGRTTRNTLRPGQGGSTEDTDEDEVPLSAATEGSMSESEASLSARSLTGRSARDSEVWSGVLSAVVGLQKRGLRGLMESRRAARANGGRSEGGEGQHVGLGIA</sequence>
<dbReference type="InterPro" id="IPR011333">
    <property type="entry name" value="SKP1/BTB/POZ_sf"/>
</dbReference>
<evidence type="ECO:0000313" key="4">
    <source>
        <dbReference type="EMBL" id="KAK0316059.1"/>
    </source>
</evidence>
<feature type="compositionally biased region" description="Low complexity" evidence="3">
    <location>
        <begin position="61"/>
        <end position="70"/>
    </location>
</feature>
<dbReference type="Proteomes" id="UP001168146">
    <property type="component" value="Unassembled WGS sequence"/>
</dbReference>
<evidence type="ECO:0000256" key="3">
    <source>
        <dbReference type="SAM" id="MobiDB-lite"/>
    </source>
</evidence>
<feature type="compositionally biased region" description="Polar residues" evidence="3">
    <location>
        <begin position="151"/>
        <end position="166"/>
    </location>
</feature>
<dbReference type="Pfam" id="PF24681">
    <property type="entry name" value="Kelch_KLHDC2_KLHL20_DRC7"/>
    <property type="match status" value="1"/>
</dbReference>
<feature type="compositionally biased region" description="Polar residues" evidence="3">
    <location>
        <begin position="113"/>
        <end position="123"/>
    </location>
</feature>
<feature type="compositionally biased region" description="Low complexity" evidence="3">
    <location>
        <begin position="316"/>
        <end position="325"/>
    </location>
</feature>
<dbReference type="GO" id="GO:0005739">
    <property type="term" value="C:mitochondrion"/>
    <property type="evidence" value="ECO:0007669"/>
    <property type="project" value="TreeGrafter"/>
</dbReference>
<name>A0AAN6FFR7_9PEZI</name>